<dbReference type="GO" id="GO:0008270">
    <property type="term" value="F:zinc ion binding"/>
    <property type="evidence" value="ECO:0007669"/>
    <property type="project" value="UniProtKB-KW"/>
</dbReference>
<accession>A0AAV9SAH9</accession>
<gene>
    <name evidence="7" type="ORF">CRENBAI_019583</name>
</gene>
<evidence type="ECO:0000256" key="4">
    <source>
        <dbReference type="PROSITE-ProRule" id="PRU00175"/>
    </source>
</evidence>
<keyword evidence="2 4" id="KW-0863">Zinc-finger</keyword>
<name>A0AAV9SAH9_9TELE</name>
<evidence type="ECO:0000313" key="7">
    <source>
        <dbReference type="EMBL" id="KAK5618320.1"/>
    </source>
</evidence>
<dbReference type="InterPro" id="IPR001841">
    <property type="entry name" value="Znf_RING"/>
</dbReference>
<evidence type="ECO:0000256" key="1">
    <source>
        <dbReference type="ARBA" id="ARBA00022723"/>
    </source>
</evidence>
<keyword evidence="3" id="KW-0862">Zinc</keyword>
<feature type="domain" description="RING-type" evidence="6">
    <location>
        <begin position="48"/>
        <end position="76"/>
    </location>
</feature>
<evidence type="ECO:0000313" key="8">
    <source>
        <dbReference type="Proteomes" id="UP001311232"/>
    </source>
</evidence>
<dbReference type="SMART" id="SM00184">
    <property type="entry name" value="RING"/>
    <property type="match status" value="1"/>
</dbReference>
<dbReference type="InterPro" id="IPR051051">
    <property type="entry name" value="E3_ubiq-ligase_TRIM/RNF"/>
</dbReference>
<dbReference type="Gene3D" id="3.30.40.10">
    <property type="entry name" value="Zinc/RING finger domain, C3HC4 (zinc finger)"/>
    <property type="match status" value="1"/>
</dbReference>
<dbReference type="SUPFAM" id="SSF57850">
    <property type="entry name" value="RING/U-box"/>
    <property type="match status" value="1"/>
</dbReference>
<protein>
    <recommendedName>
        <fullName evidence="6">RING-type domain-containing protein</fullName>
    </recommendedName>
</protein>
<dbReference type="PANTHER" id="PTHR25465">
    <property type="entry name" value="B-BOX DOMAIN CONTAINING"/>
    <property type="match status" value="1"/>
</dbReference>
<evidence type="ECO:0000256" key="2">
    <source>
        <dbReference type="ARBA" id="ARBA00022771"/>
    </source>
</evidence>
<evidence type="ECO:0000256" key="3">
    <source>
        <dbReference type="ARBA" id="ARBA00022833"/>
    </source>
</evidence>
<dbReference type="Pfam" id="PF15227">
    <property type="entry name" value="zf-C3HC4_4"/>
    <property type="match status" value="1"/>
</dbReference>
<proteinExistence type="predicted"/>
<dbReference type="InterPro" id="IPR013083">
    <property type="entry name" value="Znf_RING/FYVE/PHD"/>
</dbReference>
<dbReference type="InterPro" id="IPR017907">
    <property type="entry name" value="Znf_RING_CS"/>
</dbReference>
<evidence type="ECO:0000256" key="5">
    <source>
        <dbReference type="SAM" id="MobiDB-lite"/>
    </source>
</evidence>
<dbReference type="Proteomes" id="UP001311232">
    <property type="component" value="Unassembled WGS sequence"/>
</dbReference>
<dbReference type="PROSITE" id="PS50089">
    <property type="entry name" value="ZF_RING_2"/>
    <property type="match status" value="1"/>
</dbReference>
<dbReference type="AlphaFoldDB" id="A0AAV9SAH9"/>
<sequence>MSALPLVGGRTLQELPVQLLTDAAGEAAPDRSFDILALELTDPVTTSCGHSYCMNCIKRHWDEEDQKRIHSCPQCRKTFIPRPTLGKNTMLAALVEQLKKTSDSKSAPAEHLHCYDVDLKNERNLSQQREPVSVSYPEKNSPAGIKDREKDVQADFNRRWQAIKSLCLKLKPVEDSEKIFHELIRLIQKEALM</sequence>
<evidence type="ECO:0000259" key="6">
    <source>
        <dbReference type="PROSITE" id="PS50089"/>
    </source>
</evidence>
<reference evidence="7 8" key="1">
    <citation type="submission" date="2021-06" db="EMBL/GenBank/DDBJ databases">
        <authorList>
            <person name="Palmer J.M."/>
        </authorList>
    </citation>
    <scope>NUCLEOTIDE SEQUENCE [LARGE SCALE GENOMIC DNA]</scope>
    <source>
        <strain evidence="7 8">MEX-2019</strain>
        <tissue evidence="7">Muscle</tissue>
    </source>
</reference>
<organism evidence="7 8">
    <name type="scientific">Crenichthys baileyi</name>
    <name type="common">White River springfish</name>
    <dbReference type="NCBI Taxonomy" id="28760"/>
    <lineage>
        <taxon>Eukaryota</taxon>
        <taxon>Metazoa</taxon>
        <taxon>Chordata</taxon>
        <taxon>Craniata</taxon>
        <taxon>Vertebrata</taxon>
        <taxon>Euteleostomi</taxon>
        <taxon>Actinopterygii</taxon>
        <taxon>Neopterygii</taxon>
        <taxon>Teleostei</taxon>
        <taxon>Neoteleostei</taxon>
        <taxon>Acanthomorphata</taxon>
        <taxon>Ovalentaria</taxon>
        <taxon>Atherinomorphae</taxon>
        <taxon>Cyprinodontiformes</taxon>
        <taxon>Goodeidae</taxon>
        <taxon>Crenichthys</taxon>
    </lineage>
</organism>
<keyword evidence="1" id="KW-0479">Metal-binding</keyword>
<dbReference type="PROSITE" id="PS00518">
    <property type="entry name" value="ZF_RING_1"/>
    <property type="match status" value="1"/>
</dbReference>
<dbReference type="PANTHER" id="PTHR25465:SF5">
    <property type="entry name" value="E3 UBIQUITIN_ISG15 LIGASE TRIM25-RELATED"/>
    <property type="match status" value="1"/>
</dbReference>
<keyword evidence="8" id="KW-1185">Reference proteome</keyword>
<dbReference type="EMBL" id="JAHHUM010000627">
    <property type="protein sequence ID" value="KAK5618320.1"/>
    <property type="molecule type" value="Genomic_DNA"/>
</dbReference>
<comment type="caution">
    <text evidence="7">The sequence shown here is derived from an EMBL/GenBank/DDBJ whole genome shotgun (WGS) entry which is preliminary data.</text>
</comment>
<feature type="region of interest" description="Disordered" evidence="5">
    <location>
        <begin position="126"/>
        <end position="146"/>
    </location>
</feature>